<keyword evidence="1" id="KW-1133">Transmembrane helix</keyword>
<organism evidence="2 3">
    <name type="scientific">Vicia faba</name>
    <name type="common">Broad bean</name>
    <name type="synonym">Faba vulgaris</name>
    <dbReference type="NCBI Taxonomy" id="3906"/>
    <lineage>
        <taxon>Eukaryota</taxon>
        <taxon>Viridiplantae</taxon>
        <taxon>Streptophyta</taxon>
        <taxon>Embryophyta</taxon>
        <taxon>Tracheophyta</taxon>
        <taxon>Spermatophyta</taxon>
        <taxon>Magnoliopsida</taxon>
        <taxon>eudicotyledons</taxon>
        <taxon>Gunneridae</taxon>
        <taxon>Pentapetalae</taxon>
        <taxon>rosids</taxon>
        <taxon>fabids</taxon>
        <taxon>Fabales</taxon>
        <taxon>Fabaceae</taxon>
        <taxon>Papilionoideae</taxon>
        <taxon>50 kb inversion clade</taxon>
        <taxon>NPAAA clade</taxon>
        <taxon>Hologalegina</taxon>
        <taxon>IRL clade</taxon>
        <taxon>Fabeae</taxon>
        <taxon>Vicia</taxon>
    </lineage>
</organism>
<evidence type="ECO:0000256" key="1">
    <source>
        <dbReference type="SAM" id="Phobius"/>
    </source>
</evidence>
<dbReference type="AlphaFoldDB" id="A0AAV1AL56"/>
<evidence type="ECO:0000313" key="2">
    <source>
        <dbReference type="EMBL" id="CAI8610033.1"/>
    </source>
</evidence>
<proteinExistence type="predicted"/>
<gene>
    <name evidence="2" type="ORF">VFH_IV162600</name>
</gene>
<evidence type="ECO:0008006" key="4">
    <source>
        <dbReference type="Google" id="ProtNLM"/>
    </source>
</evidence>
<feature type="transmembrane region" description="Helical" evidence="1">
    <location>
        <begin position="67"/>
        <end position="86"/>
    </location>
</feature>
<sequence length="121" mass="14031">MEVWCDVACGNRGALEFLYFCSRSIQDSRLEYIFLSRAKEFVNFVWFIVSVSVTFFVIIVSLHSPKWIIVSGGKWIIVSGVARIFPFHMEHQSAIRCGIYYHRSIWTAKAVARLSRTCFEP</sequence>
<keyword evidence="1" id="KW-0812">Transmembrane</keyword>
<feature type="transmembrane region" description="Helical" evidence="1">
    <location>
        <begin position="41"/>
        <end position="61"/>
    </location>
</feature>
<name>A0AAV1AL56_VICFA</name>
<accession>A0AAV1AL56</accession>
<keyword evidence="3" id="KW-1185">Reference proteome</keyword>
<keyword evidence="1" id="KW-0472">Membrane</keyword>
<reference evidence="2 3" key="1">
    <citation type="submission" date="2023-01" db="EMBL/GenBank/DDBJ databases">
        <authorList>
            <person name="Kreplak J."/>
        </authorList>
    </citation>
    <scope>NUCLEOTIDE SEQUENCE [LARGE SCALE GENOMIC DNA]</scope>
</reference>
<protein>
    <recommendedName>
        <fullName evidence="4">Transmembrane protein</fullName>
    </recommendedName>
</protein>
<evidence type="ECO:0000313" key="3">
    <source>
        <dbReference type="Proteomes" id="UP001157006"/>
    </source>
</evidence>
<dbReference type="Proteomes" id="UP001157006">
    <property type="component" value="Chromosome 4"/>
</dbReference>
<dbReference type="EMBL" id="OX451739">
    <property type="protein sequence ID" value="CAI8610033.1"/>
    <property type="molecule type" value="Genomic_DNA"/>
</dbReference>